<name>A0A0V0RCU2_9BILA</name>
<reference evidence="1 2" key="1">
    <citation type="submission" date="2015-01" db="EMBL/GenBank/DDBJ databases">
        <title>Evolution of Trichinella species and genotypes.</title>
        <authorList>
            <person name="Korhonen P.K."/>
            <person name="Edoardo P."/>
            <person name="Giuseppe L.R."/>
            <person name="Gasser R.B."/>
        </authorList>
    </citation>
    <scope>NUCLEOTIDE SEQUENCE [LARGE SCALE GENOMIC DNA]</scope>
    <source>
        <strain evidence="1">ISS37</strain>
    </source>
</reference>
<protein>
    <submittedName>
        <fullName evidence="1">Uncharacterized protein</fullName>
    </submittedName>
</protein>
<keyword evidence="2" id="KW-1185">Reference proteome</keyword>
<sequence>MCLGFNSFGQPPRPIYMKIVRMFFFFGVENEQKITVNGGSLGSYVDEKRGETRKFM</sequence>
<evidence type="ECO:0000313" key="1">
    <source>
        <dbReference type="EMBL" id="KRX12297.1"/>
    </source>
</evidence>
<comment type="caution">
    <text evidence="1">The sequence shown here is derived from an EMBL/GenBank/DDBJ whole genome shotgun (WGS) entry which is preliminary data.</text>
</comment>
<organism evidence="1 2">
    <name type="scientific">Trichinella nelsoni</name>
    <dbReference type="NCBI Taxonomy" id="6336"/>
    <lineage>
        <taxon>Eukaryota</taxon>
        <taxon>Metazoa</taxon>
        <taxon>Ecdysozoa</taxon>
        <taxon>Nematoda</taxon>
        <taxon>Enoplea</taxon>
        <taxon>Dorylaimia</taxon>
        <taxon>Trichinellida</taxon>
        <taxon>Trichinellidae</taxon>
        <taxon>Trichinella</taxon>
    </lineage>
</organism>
<gene>
    <name evidence="1" type="ORF">T07_12654</name>
</gene>
<proteinExistence type="predicted"/>
<accession>A0A0V0RCU2</accession>
<dbReference type="AlphaFoldDB" id="A0A0V0RCU2"/>
<evidence type="ECO:0000313" key="2">
    <source>
        <dbReference type="Proteomes" id="UP000054630"/>
    </source>
</evidence>
<dbReference type="EMBL" id="JYDL01000538">
    <property type="protein sequence ID" value="KRX12297.1"/>
    <property type="molecule type" value="Genomic_DNA"/>
</dbReference>
<dbReference type="Proteomes" id="UP000054630">
    <property type="component" value="Unassembled WGS sequence"/>
</dbReference>